<name>A0A290XB39_9GAMM</name>
<gene>
    <name evidence="2" type="ORF">CNR27_01465</name>
</gene>
<reference evidence="3" key="1">
    <citation type="submission" date="2017-09" db="EMBL/GenBank/DDBJ databases">
        <title>Luteimonas liuhanmingii sp.nov., isolated from the intestinal contents of Tibetan Plateau Pika in Yushu, Qinghai Province, China.</title>
        <authorList>
            <person name="Gui Z."/>
        </authorList>
    </citation>
    <scope>NUCLEOTIDE SEQUENCE [LARGE SCALE GENOMIC DNA]</scope>
    <source>
        <strain evidence="3">100111</strain>
    </source>
</reference>
<evidence type="ECO:0000313" key="2">
    <source>
        <dbReference type="EMBL" id="ATD66281.1"/>
    </source>
</evidence>
<keyword evidence="3" id="KW-1185">Reference proteome</keyword>
<protein>
    <submittedName>
        <fullName evidence="2">Uncharacterized protein</fullName>
    </submittedName>
</protein>
<dbReference type="EMBL" id="CP023406">
    <property type="protein sequence ID" value="ATD66281.1"/>
    <property type="molecule type" value="Genomic_DNA"/>
</dbReference>
<sequence>MVAALSARSAQVGTTVDVEPSAPMHAAVRGENVRSRISLLRIAATGQVPALLMLPVQRFFAVPLDGANVSGAAVRAMVRRLIEAEGGERFQARKRHRSGQARPSCFRRATARRSNSGSGCLQPAAVYAKPPGQPGG</sequence>
<accession>A0A290XB39</accession>
<proteinExistence type="predicted"/>
<dbReference type="KEGG" id="lum:CNR27_01465"/>
<evidence type="ECO:0000313" key="3">
    <source>
        <dbReference type="Proteomes" id="UP000218968"/>
    </source>
</evidence>
<dbReference type="AlphaFoldDB" id="A0A290XB39"/>
<evidence type="ECO:0000256" key="1">
    <source>
        <dbReference type="SAM" id="MobiDB-lite"/>
    </source>
</evidence>
<dbReference type="Proteomes" id="UP000218968">
    <property type="component" value="Chromosome"/>
</dbReference>
<feature type="region of interest" description="Disordered" evidence="1">
    <location>
        <begin position="89"/>
        <end position="136"/>
    </location>
</feature>
<organism evidence="2 3">
    <name type="scientific">Luteimonas chenhongjianii</name>
    <dbReference type="NCBI Taxonomy" id="2006110"/>
    <lineage>
        <taxon>Bacteria</taxon>
        <taxon>Pseudomonadati</taxon>
        <taxon>Pseudomonadota</taxon>
        <taxon>Gammaproteobacteria</taxon>
        <taxon>Lysobacterales</taxon>
        <taxon>Lysobacteraceae</taxon>
        <taxon>Luteimonas</taxon>
    </lineage>
</organism>